<organism evidence="1 2">
    <name type="scientific">Anaerostipes caccae (strain DSM 14662 / CCUG 47493 / JCM 13470 / NCIMB 13811 / L1-92)</name>
    <dbReference type="NCBI Taxonomy" id="411490"/>
    <lineage>
        <taxon>Bacteria</taxon>
        <taxon>Bacillati</taxon>
        <taxon>Bacillota</taxon>
        <taxon>Clostridia</taxon>
        <taxon>Lachnospirales</taxon>
        <taxon>Lachnospiraceae</taxon>
        <taxon>Anaerostipes</taxon>
    </lineage>
</organism>
<dbReference type="Proteomes" id="UP000004935">
    <property type="component" value="Unassembled WGS sequence"/>
</dbReference>
<evidence type="ECO:0000313" key="1">
    <source>
        <dbReference type="EMBL" id="EDR97975.1"/>
    </source>
</evidence>
<accession>B0MDF5</accession>
<proteinExistence type="predicted"/>
<dbReference type="AlphaFoldDB" id="B0MDF5"/>
<evidence type="ECO:0000313" key="2">
    <source>
        <dbReference type="Proteomes" id="UP000004935"/>
    </source>
</evidence>
<name>B0MDF5_ANACD</name>
<reference evidence="1" key="2">
    <citation type="submission" date="2013-11" db="EMBL/GenBank/DDBJ databases">
        <title>Draft genome sequence of Anaerostipes caccae (DSM 14662).</title>
        <authorList>
            <person name="Sudarsanam P."/>
            <person name="Ley R."/>
            <person name="Guruge J."/>
            <person name="Turnbaugh P.J."/>
            <person name="Mahowald M."/>
            <person name="Liep D."/>
            <person name="Gordon J."/>
        </authorList>
    </citation>
    <scope>NUCLEOTIDE SEQUENCE</scope>
    <source>
        <strain evidence="1">DSM 14662</strain>
    </source>
</reference>
<reference evidence="1" key="1">
    <citation type="submission" date="2007-11" db="EMBL/GenBank/DDBJ databases">
        <authorList>
            <person name="Fulton L."/>
            <person name="Clifton S."/>
            <person name="Fulton B."/>
            <person name="Xu J."/>
            <person name="Minx P."/>
            <person name="Pepin K.H."/>
            <person name="Johnson M."/>
            <person name="Thiruvilangam P."/>
            <person name="Bhonagiri V."/>
            <person name="Nash W.E."/>
            <person name="Mardis E.R."/>
            <person name="Wilson R.K."/>
        </authorList>
    </citation>
    <scope>NUCLEOTIDE SEQUENCE [LARGE SCALE GENOMIC DNA]</scope>
    <source>
        <strain evidence="1">DSM 14662</strain>
    </source>
</reference>
<dbReference type="HOGENOM" id="CLU_3113886_0_0_9"/>
<comment type="caution">
    <text evidence="1">The sequence shown here is derived from an EMBL/GenBank/DDBJ whole genome shotgun (WGS) entry which is preliminary data.</text>
</comment>
<dbReference type="STRING" id="411490.ANACAC_01598"/>
<dbReference type="EMBL" id="ABAX03000012">
    <property type="protein sequence ID" value="EDR97975.1"/>
    <property type="molecule type" value="Genomic_DNA"/>
</dbReference>
<gene>
    <name evidence="1" type="ORF">ANACAC_01598</name>
</gene>
<sequence length="50" mass="6076">MRLFLYVILTSFPACCLRNVRFSNFQQSLQTGQNGHSFFWRRLMNKEILY</sequence>
<keyword evidence="2" id="KW-1185">Reference proteome</keyword>
<protein>
    <submittedName>
        <fullName evidence="1">Uncharacterized protein</fullName>
    </submittedName>
</protein>